<feature type="domain" description="ABC transmembrane type-1" evidence="11">
    <location>
        <begin position="97"/>
        <end position="286"/>
    </location>
</feature>
<dbReference type="InterPro" id="IPR050366">
    <property type="entry name" value="BP-dependent_transpt_permease"/>
</dbReference>
<feature type="transmembrane region" description="Helical" evidence="9">
    <location>
        <begin position="37"/>
        <end position="60"/>
    </location>
</feature>
<feature type="transmembrane region" description="Helical" evidence="9">
    <location>
        <begin position="214"/>
        <end position="241"/>
    </location>
</feature>
<dbReference type="Proteomes" id="UP000199118">
    <property type="component" value="Unassembled WGS sequence"/>
</dbReference>
<dbReference type="Gene3D" id="1.10.3720.10">
    <property type="entry name" value="MetI-like"/>
    <property type="match status" value="1"/>
</dbReference>
<dbReference type="GO" id="GO:0015833">
    <property type="term" value="P:peptide transport"/>
    <property type="evidence" value="ECO:0007669"/>
    <property type="project" value="UniProtKB-KW"/>
</dbReference>
<feature type="compositionally biased region" description="Basic and acidic residues" evidence="10">
    <location>
        <begin position="1"/>
        <end position="10"/>
    </location>
</feature>
<feature type="transmembrane region" description="Helical" evidence="9">
    <location>
        <begin position="145"/>
        <end position="172"/>
    </location>
</feature>
<evidence type="ECO:0000256" key="5">
    <source>
        <dbReference type="ARBA" id="ARBA00022856"/>
    </source>
</evidence>
<keyword evidence="3" id="KW-1003">Cell membrane</keyword>
<dbReference type="GO" id="GO:0015031">
    <property type="term" value="P:protein transport"/>
    <property type="evidence" value="ECO:0007669"/>
    <property type="project" value="UniProtKB-KW"/>
</dbReference>
<dbReference type="RefSeq" id="WP_092683005.1">
    <property type="nucleotide sequence ID" value="NZ_FNMZ01000005.1"/>
</dbReference>
<evidence type="ECO:0000313" key="12">
    <source>
        <dbReference type="EMBL" id="SDX41665.1"/>
    </source>
</evidence>
<dbReference type="CDD" id="cd06261">
    <property type="entry name" value="TM_PBP2"/>
    <property type="match status" value="1"/>
</dbReference>
<evidence type="ECO:0000256" key="9">
    <source>
        <dbReference type="RuleBase" id="RU363032"/>
    </source>
</evidence>
<dbReference type="InterPro" id="IPR000515">
    <property type="entry name" value="MetI-like"/>
</dbReference>
<evidence type="ECO:0000256" key="6">
    <source>
        <dbReference type="ARBA" id="ARBA00022927"/>
    </source>
</evidence>
<evidence type="ECO:0000256" key="2">
    <source>
        <dbReference type="ARBA" id="ARBA00022448"/>
    </source>
</evidence>
<evidence type="ECO:0000256" key="10">
    <source>
        <dbReference type="SAM" id="MobiDB-lite"/>
    </source>
</evidence>
<dbReference type="EMBL" id="FNMZ01000005">
    <property type="protein sequence ID" value="SDX41665.1"/>
    <property type="molecule type" value="Genomic_DNA"/>
</dbReference>
<dbReference type="PANTHER" id="PTHR43386">
    <property type="entry name" value="OLIGOPEPTIDE TRANSPORT SYSTEM PERMEASE PROTEIN APPC"/>
    <property type="match status" value="1"/>
</dbReference>
<dbReference type="InterPro" id="IPR035906">
    <property type="entry name" value="MetI-like_sf"/>
</dbReference>
<protein>
    <submittedName>
        <fullName evidence="12">Peptide/nickel transport system permease protein</fullName>
    </submittedName>
</protein>
<comment type="subcellular location">
    <subcellularLocation>
        <location evidence="1 9">Cell membrane</location>
        <topology evidence="1 9">Multi-pass membrane protein</topology>
    </subcellularLocation>
</comment>
<evidence type="ECO:0000256" key="1">
    <source>
        <dbReference type="ARBA" id="ARBA00004651"/>
    </source>
</evidence>
<keyword evidence="5" id="KW-0571">Peptide transport</keyword>
<feature type="region of interest" description="Disordered" evidence="10">
    <location>
        <begin position="1"/>
        <end position="21"/>
    </location>
</feature>
<dbReference type="Pfam" id="PF00528">
    <property type="entry name" value="BPD_transp_1"/>
    <property type="match status" value="1"/>
</dbReference>
<reference evidence="12 13" key="1">
    <citation type="submission" date="2016-10" db="EMBL/GenBank/DDBJ databases">
        <authorList>
            <person name="de Groot N.N."/>
        </authorList>
    </citation>
    <scope>NUCLEOTIDE SEQUENCE [LARGE SCALE GENOMIC DNA]</scope>
    <source>
        <strain evidence="12 13">DSM 17890</strain>
    </source>
</reference>
<dbReference type="SUPFAM" id="SSF161098">
    <property type="entry name" value="MetI-like"/>
    <property type="match status" value="1"/>
</dbReference>
<dbReference type="OrthoDB" id="9766870at2"/>
<feature type="transmembrane region" description="Helical" evidence="9">
    <location>
        <begin position="99"/>
        <end position="125"/>
    </location>
</feature>
<evidence type="ECO:0000259" key="11">
    <source>
        <dbReference type="PROSITE" id="PS50928"/>
    </source>
</evidence>
<keyword evidence="4 9" id="KW-0812">Transmembrane</keyword>
<dbReference type="PANTHER" id="PTHR43386:SF1">
    <property type="entry name" value="D,D-DIPEPTIDE TRANSPORT SYSTEM PERMEASE PROTEIN DDPC-RELATED"/>
    <property type="match status" value="1"/>
</dbReference>
<comment type="similarity">
    <text evidence="9">Belongs to the binding-protein-dependent transport system permease family.</text>
</comment>
<accession>A0A1H3BIQ6</accession>
<organism evidence="12 13">
    <name type="scientific">Albimonas donghaensis</name>
    <dbReference type="NCBI Taxonomy" id="356660"/>
    <lineage>
        <taxon>Bacteria</taxon>
        <taxon>Pseudomonadati</taxon>
        <taxon>Pseudomonadota</taxon>
        <taxon>Alphaproteobacteria</taxon>
        <taxon>Rhodobacterales</taxon>
        <taxon>Paracoccaceae</taxon>
        <taxon>Albimonas</taxon>
    </lineage>
</organism>
<keyword evidence="2 9" id="KW-0813">Transport</keyword>
<keyword evidence="7 9" id="KW-1133">Transmembrane helix</keyword>
<name>A0A1H3BIQ6_9RHOB</name>
<feature type="transmembrane region" description="Helical" evidence="9">
    <location>
        <begin position="267"/>
        <end position="285"/>
    </location>
</feature>
<keyword evidence="6" id="KW-0653">Protein transport</keyword>
<evidence type="ECO:0000256" key="7">
    <source>
        <dbReference type="ARBA" id="ARBA00022989"/>
    </source>
</evidence>
<evidence type="ECO:0000256" key="3">
    <source>
        <dbReference type="ARBA" id="ARBA00022475"/>
    </source>
</evidence>
<dbReference type="AlphaFoldDB" id="A0A1H3BIQ6"/>
<sequence>MADITPDRLEGSSAGAPDDNADAIASHNRKNRLGLGFWIPLAWLAVVVAAAVFADFLGLFPADEIDWMHINEGPNDAHILGTDHLGRDMLSRIIYGARVSLTVGFAAPLIGVGLGLVLGILAGYYKGWVDEVIGIAIDTWLAIPGLVILLLFSVVFGGSLGMVCLSLGLLFIPTAARITRAATLNHSNREFVLAARAMGASDFRILTVEVLPNIIWPLIAFVLIDIPIAIVIEGALSFLGLSVKAPTPSWGGVIAEGREHLEGSPHISLIPTAVMFMTVLSFNLVGDAIRKRLADVRDGAI</sequence>
<keyword evidence="13" id="KW-1185">Reference proteome</keyword>
<keyword evidence="8 9" id="KW-0472">Membrane</keyword>
<proteinExistence type="inferred from homology"/>
<dbReference type="PROSITE" id="PS50928">
    <property type="entry name" value="ABC_TM1"/>
    <property type="match status" value="1"/>
</dbReference>
<dbReference type="STRING" id="356660.SAMN05444336_10539"/>
<dbReference type="GO" id="GO:0055085">
    <property type="term" value="P:transmembrane transport"/>
    <property type="evidence" value="ECO:0007669"/>
    <property type="project" value="InterPro"/>
</dbReference>
<evidence type="ECO:0000256" key="8">
    <source>
        <dbReference type="ARBA" id="ARBA00023136"/>
    </source>
</evidence>
<gene>
    <name evidence="12" type="ORF">SAMN05444336_10539</name>
</gene>
<evidence type="ECO:0000313" key="13">
    <source>
        <dbReference type="Proteomes" id="UP000199118"/>
    </source>
</evidence>
<dbReference type="GO" id="GO:0005886">
    <property type="term" value="C:plasma membrane"/>
    <property type="evidence" value="ECO:0007669"/>
    <property type="project" value="UniProtKB-SubCell"/>
</dbReference>
<evidence type="ECO:0000256" key="4">
    <source>
        <dbReference type="ARBA" id="ARBA00022692"/>
    </source>
</evidence>